<evidence type="ECO:0000256" key="4">
    <source>
        <dbReference type="ARBA" id="ARBA00011946"/>
    </source>
</evidence>
<dbReference type="Pfam" id="PF01634">
    <property type="entry name" value="HisG"/>
    <property type="match status" value="1"/>
</dbReference>
<dbReference type="PANTHER" id="PTHR21403:SF10">
    <property type="entry name" value="ATP PHOSPHORIBOSYLTRANSFERASE"/>
    <property type="match status" value="1"/>
</dbReference>
<keyword evidence="6" id="KW-0028">Amino-acid biosynthesis</keyword>
<evidence type="ECO:0000313" key="15">
    <source>
        <dbReference type="EMBL" id="QTA91329.1"/>
    </source>
</evidence>
<protein>
    <recommendedName>
        <fullName evidence="4 13">ATP phosphoribosyltransferase</fullName>
        <ecNumber evidence="4 13">2.4.2.17</ecNumber>
    </recommendedName>
</protein>
<dbReference type="InterPro" id="IPR013820">
    <property type="entry name" value="ATP_PRibTrfase_cat"/>
</dbReference>
<evidence type="ECO:0000259" key="14">
    <source>
        <dbReference type="Pfam" id="PF01634"/>
    </source>
</evidence>
<evidence type="ECO:0000256" key="5">
    <source>
        <dbReference type="ARBA" id="ARBA00022490"/>
    </source>
</evidence>
<dbReference type="GO" id="GO:0003879">
    <property type="term" value="F:ATP phosphoribosyltransferase activity"/>
    <property type="evidence" value="ECO:0007669"/>
    <property type="project" value="UniProtKB-UniRule"/>
</dbReference>
<keyword evidence="16" id="KW-1185">Reference proteome</keyword>
<proteinExistence type="predicted"/>
<name>A0A975BU79_9BACT</name>
<dbReference type="GO" id="GO:0005524">
    <property type="term" value="F:ATP binding"/>
    <property type="evidence" value="ECO:0007669"/>
    <property type="project" value="UniProtKB-KW"/>
</dbReference>
<organism evidence="15 16">
    <name type="scientific">Desulfonema magnum</name>
    <dbReference type="NCBI Taxonomy" id="45655"/>
    <lineage>
        <taxon>Bacteria</taxon>
        <taxon>Pseudomonadati</taxon>
        <taxon>Thermodesulfobacteriota</taxon>
        <taxon>Desulfobacteria</taxon>
        <taxon>Desulfobacterales</taxon>
        <taxon>Desulfococcaceae</taxon>
        <taxon>Desulfonema</taxon>
    </lineage>
</organism>
<dbReference type="InterPro" id="IPR001348">
    <property type="entry name" value="ATP_PRibTrfase_HisG"/>
</dbReference>
<dbReference type="NCBIfam" id="TIGR00070">
    <property type="entry name" value="hisG"/>
    <property type="match status" value="1"/>
</dbReference>
<evidence type="ECO:0000256" key="8">
    <source>
        <dbReference type="ARBA" id="ARBA00022679"/>
    </source>
</evidence>
<evidence type="ECO:0000256" key="6">
    <source>
        <dbReference type="ARBA" id="ARBA00022605"/>
    </source>
</evidence>
<reference evidence="15" key="1">
    <citation type="journal article" date="2021" name="Microb. Physiol.">
        <title>Proteogenomic Insights into the Physiology of Marine, Sulfate-Reducing, Filamentous Desulfonema limicola and Desulfonema magnum.</title>
        <authorList>
            <person name="Schnaars V."/>
            <person name="Wohlbrand L."/>
            <person name="Scheve S."/>
            <person name="Hinrichs C."/>
            <person name="Reinhardt R."/>
            <person name="Rabus R."/>
        </authorList>
    </citation>
    <scope>NUCLEOTIDE SEQUENCE</scope>
    <source>
        <strain evidence="15">4be13</strain>
    </source>
</reference>
<dbReference type="EMBL" id="CP061800">
    <property type="protein sequence ID" value="QTA91329.1"/>
    <property type="molecule type" value="Genomic_DNA"/>
</dbReference>
<evidence type="ECO:0000256" key="13">
    <source>
        <dbReference type="NCBIfam" id="TIGR00070"/>
    </source>
</evidence>
<keyword evidence="8" id="KW-0808">Transferase</keyword>
<sequence length="227" mass="26012">MRDEISICLPKGDAMKPLAEYLEKLRFPVKEYHSKNRTYRPEVTDLGERVRAKIMAEKDVAIQVAVENYDIGFCGTDWIEEHTVRYRAAKLHVFRQFGLNKKNLYACTGLNGDFQSVEDLQTAQDFVTIVSEYPNLAENFAIQNKLKKFKIFSAWGSVEGYPPEHADVVLLAAYDKDMLEGMGLHIVSCELESELSMIVNRKRFADKDLSPVLNFFSDTEIINDRNS</sequence>
<evidence type="ECO:0000256" key="12">
    <source>
        <dbReference type="ARBA" id="ARBA00024861"/>
    </source>
</evidence>
<dbReference type="SUPFAM" id="SSF53850">
    <property type="entry name" value="Periplasmic binding protein-like II"/>
    <property type="match status" value="1"/>
</dbReference>
<dbReference type="KEGG" id="dmm:dnm_073940"/>
<dbReference type="PANTHER" id="PTHR21403">
    <property type="entry name" value="ATP PHOSPHORIBOSYLTRANSFERASE ATP-PRTASE"/>
    <property type="match status" value="1"/>
</dbReference>
<keyword evidence="10" id="KW-0067">ATP-binding</keyword>
<evidence type="ECO:0000256" key="9">
    <source>
        <dbReference type="ARBA" id="ARBA00022741"/>
    </source>
</evidence>
<keyword evidence="5" id="KW-0963">Cytoplasm</keyword>
<keyword evidence="9" id="KW-0547">Nucleotide-binding</keyword>
<keyword evidence="7 15" id="KW-0328">Glycosyltransferase</keyword>
<dbReference type="GO" id="GO:0000105">
    <property type="term" value="P:L-histidine biosynthetic process"/>
    <property type="evidence" value="ECO:0007669"/>
    <property type="project" value="UniProtKB-UniRule"/>
</dbReference>
<gene>
    <name evidence="15" type="primary">hisG2</name>
    <name evidence="15" type="ORF">dnm_073940</name>
</gene>
<dbReference type="GO" id="GO:0005737">
    <property type="term" value="C:cytoplasm"/>
    <property type="evidence" value="ECO:0007669"/>
    <property type="project" value="UniProtKB-SubCell"/>
</dbReference>
<comment type="subcellular location">
    <subcellularLocation>
        <location evidence="2">Cytoplasm</location>
    </subcellularLocation>
</comment>
<evidence type="ECO:0000256" key="1">
    <source>
        <dbReference type="ARBA" id="ARBA00000915"/>
    </source>
</evidence>
<evidence type="ECO:0000256" key="10">
    <source>
        <dbReference type="ARBA" id="ARBA00022840"/>
    </source>
</evidence>
<keyword evidence="11" id="KW-0368">Histidine biosynthesis</keyword>
<evidence type="ECO:0000256" key="3">
    <source>
        <dbReference type="ARBA" id="ARBA00004667"/>
    </source>
</evidence>
<evidence type="ECO:0000256" key="11">
    <source>
        <dbReference type="ARBA" id="ARBA00023102"/>
    </source>
</evidence>
<dbReference type="EC" id="2.4.2.17" evidence="4 13"/>
<accession>A0A975BU79</accession>
<dbReference type="AlphaFoldDB" id="A0A975BU79"/>
<comment type="pathway">
    <text evidence="3">Amino-acid biosynthesis; L-histidine biosynthesis; L-histidine from 5-phospho-alpha-D-ribose 1-diphosphate: step 1/9.</text>
</comment>
<comment type="function">
    <text evidence="12">Catalyzes the condensation of ATP and 5-phosphoribose 1-diphosphate to form N'-(5'-phosphoribosyl)-ATP (PR-ATP). Has a crucial role in the pathway because the rate of histidine biosynthesis seems to be controlled primarily by regulation of HisG enzymatic activity.</text>
</comment>
<feature type="domain" description="ATP phosphoribosyltransferase catalytic" evidence="14">
    <location>
        <begin position="57"/>
        <end position="206"/>
    </location>
</feature>
<evidence type="ECO:0000256" key="7">
    <source>
        <dbReference type="ARBA" id="ARBA00022676"/>
    </source>
</evidence>
<comment type="catalytic activity">
    <reaction evidence="1">
        <text>1-(5-phospho-beta-D-ribosyl)-ATP + diphosphate = 5-phospho-alpha-D-ribose 1-diphosphate + ATP</text>
        <dbReference type="Rhea" id="RHEA:18473"/>
        <dbReference type="ChEBI" id="CHEBI:30616"/>
        <dbReference type="ChEBI" id="CHEBI:33019"/>
        <dbReference type="ChEBI" id="CHEBI:58017"/>
        <dbReference type="ChEBI" id="CHEBI:73183"/>
        <dbReference type="EC" id="2.4.2.17"/>
    </reaction>
</comment>
<dbReference type="Proteomes" id="UP000663722">
    <property type="component" value="Chromosome"/>
</dbReference>
<dbReference type="Gene3D" id="3.40.190.10">
    <property type="entry name" value="Periplasmic binding protein-like II"/>
    <property type="match status" value="2"/>
</dbReference>
<dbReference type="RefSeq" id="WP_207679157.1">
    <property type="nucleotide sequence ID" value="NZ_CP061800.1"/>
</dbReference>
<evidence type="ECO:0000256" key="2">
    <source>
        <dbReference type="ARBA" id="ARBA00004496"/>
    </source>
</evidence>
<evidence type="ECO:0000313" key="16">
    <source>
        <dbReference type="Proteomes" id="UP000663722"/>
    </source>
</evidence>